<dbReference type="InterPro" id="IPR006578">
    <property type="entry name" value="MADF-dom"/>
</dbReference>
<organism evidence="2 3">
    <name type="scientific">Leptidea sinapis</name>
    <dbReference type="NCBI Taxonomy" id="189913"/>
    <lineage>
        <taxon>Eukaryota</taxon>
        <taxon>Metazoa</taxon>
        <taxon>Ecdysozoa</taxon>
        <taxon>Arthropoda</taxon>
        <taxon>Hexapoda</taxon>
        <taxon>Insecta</taxon>
        <taxon>Pterygota</taxon>
        <taxon>Neoptera</taxon>
        <taxon>Endopterygota</taxon>
        <taxon>Lepidoptera</taxon>
        <taxon>Glossata</taxon>
        <taxon>Ditrysia</taxon>
        <taxon>Papilionoidea</taxon>
        <taxon>Pieridae</taxon>
        <taxon>Dismorphiinae</taxon>
        <taxon>Leptidea</taxon>
    </lineage>
</organism>
<dbReference type="EMBL" id="FZQP02000003">
    <property type="protein sequence ID" value="VVC86501.1"/>
    <property type="molecule type" value="Genomic_DNA"/>
</dbReference>
<accession>A0A5E4PKL7</accession>
<evidence type="ECO:0000259" key="1">
    <source>
        <dbReference type="PROSITE" id="PS51029"/>
    </source>
</evidence>
<evidence type="ECO:0000313" key="3">
    <source>
        <dbReference type="Proteomes" id="UP000324832"/>
    </source>
</evidence>
<dbReference type="AlphaFoldDB" id="A0A5E4PKL7"/>
<proteinExistence type="predicted"/>
<sequence length="273" mass="31666">MSTPIAKRPQLRWRDNDVIKFINNYKILENLWNPKHSEYKNKMKREKAYETLRDVMEIEHLTVHDVRNKIKGIRTSYSDELNKIRASRQPEGVGREDERGRGEGYVPRLFWFSLADSFLRPVTEHRRELQAVHKISPNDPLLIAHEEIQVKEEPMQTEEQCDAFEAVECVGSESPAPVPPQEWRGRPGRLQHVIRRLERLAESLSETTGAAMSPIGDRKTACSGGEDEFDLFGRALALQLRRLPELDALQVMRDVQHLLITRKQKNRRANDDG</sequence>
<protein>
    <recommendedName>
        <fullName evidence="1">MADF domain-containing protein</fullName>
    </recommendedName>
</protein>
<dbReference type="Proteomes" id="UP000324832">
    <property type="component" value="Unassembled WGS sequence"/>
</dbReference>
<dbReference type="PROSITE" id="PS51029">
    <property type="entry name" value="MADF"/>
    <property type="match status" value="1"/>
</dbReference>
<dbReference type="SMART" id="SM00595">
    <property type="entry name" value="MADF"/>
    <property type="match status" value="1"/>
</dbReference>
<feature type="domain" description="MADF" evidence="1">
    <location>
        <begin position="20"/>
        <end position="124"/>
    </location>
</feature>
<dbReference type="Pfam" id="PF10545">
    <property type="entry name" value="MADF_DNA_bdg"/>
    <property type="match status" value="1"/>
</dbReference>
<evidence type="ECO:0000313" key="2">
    <source>
        <dbReference type="EMBL" id="VVC86501.1"/>
    </source>
</evidence>
<reference evidence="2 3" key="1">
    <citation type="submission" date="2017-07" db="EMBL/GenBank/DDBJ databases">
        <authorList>
            <person name="Talla V."/>
            <person name="Backstrom N."/>
        </authorList>
    </citation>
    <scope>NUCLEOTIDE SEQUENCE [LARGE SCALE GENOMIC DNA]</scope>
</reference>
<keyword evidence="3" id="KW-1185">Reference proteome</keyword>
<gene>
    <name evidence="2" type="ORF">LSINAPIS_LOCUS310</name>
</gene>
<dbReference type="PANTHER" id="PTHR21505:SF8">
    <property type="entry name" value="DPT-YFP REPRESSOR BY OVEREXPRESSION, ISOFORM D-RELATED"/>
    <property type="match status" value="1"/>
</dbReference>
<name>A0A5E4PKL7_9NEOP</name>
<dbReference type="PANTHER" id="PTHR21505">
    <property type="entry name" value="MADF DOMAIN-CONTAINING PROTEIN-RELATED"/>
    <property type="match status" value="1"/>
</dbReference>